<dbReference type="GO" id="GO:0045476">
    <property type="term" value="P:nurse cell apoptotic process"/>
    <property type="evidence" value="ECO:0007669"/>
    <property type="project" value="UniProtKB-ARBA"/>
</dbReference>
<dbReference type="CDD" id="cd18315">
    <property type="entry name" value="BTB_POZ_BAB-like"/>
    <property type="match status" value="1"/>
</dbReference>
<keyword evidence="4" id="KW-0524">Neurogenesis</keyword>
<dbReference type="EMBL" id="HBUF01301874">
    <property type="protein sequence ID" value="CAG6691292.1"/>
    <property type="molecule type" value="Transcribed_RNA"/>
</dbReference>
<organism evidence="11">
    <name type="scientific">Cacopsylla melanoneura</name>
    <dbReference type="NCBI Taxonomy" id="428564"/>
    <lineage>
        <taxon>Eukaryota</taxon>
        <taxon>Metazoa</taxon>
        <taxon>Ecdysozoa</taxon>
        <taxon>Arthropoda</taxon>
        <taxon>Hexapoda</taxon>
        <taxon>Insecta</taxon>
        <taxon>Pterygota</taxon>
        <taxon>Neoptera</taxon>
        <taxon>Paraneoptera</taxon>
        <taxon>Hemiptera</taxon>
        <taxon>Sternorrhyncha</taxon>
        <taxon>Psylloidea</taxon>
        <taxon>Psyllidae</taxon>
        <taxon>Psyllinae</taxon>
        <taxon>Cacopsylla</taxon>
    </lineage>
</organism>
<dbReference type="EMBL" id="HBUF01301872">
    <property type="protein sequence ID" value="CAG6691284.1"/>
    <property type="molecule type" value="Transcribed_RNA"/>
</dbReference>
<feature type="domain" description="BTB" evidence="10">
    <location>
        <begin position="30"/>
        <end position="95"/>
    </location>
</feature>
<dbReference type="InterPro" id="IPR011333">
    <property type="entry name" value="SKP1/BTB/POZ_sf"/>
</dbReference>
<dbReference type="GO" id="GO:0007526">
    <property type="term" value="P:larval somatic muscle development"/>
    <property type="evidence" value="ECO:0007669"/>
    <property type="project" value="UniProtKB-ARBA"/>
</dbReference>
<dbReference type="InterPro" id="IPR000210">
    <property type="entry name" value="BTB/POZ_dom"/>
</dbReference>
<dbReference type="Pfam" id="PF00651">
    <property type="entry name" value="BTB"/>
    <property type="match status" value="1"/>
</dbReference>
<protein>
    <submittedName>
        <fullName evidence="11">Longitudinals lacking protein, isoform G</fullName>
    </submittedName>
</protein>
<dbReference type="EMBL" id="HBUF01014035">
    <property type="protein sequence ID" value="CAG6609050.1"/>
    <property type="molecule type" value="Transcribed_RNA"/>
</dbReference>
<dbReference type="SUPFAM" id="SSF54695">
    <property type="entry name" value="POZ domain"/>
    <property type="match status" value="1"/>
</dbReference>
<dbReference type="GO" id="GO:0005634">
    <property type="term" value="C:nucleus"/>
    <property type="evidence" value="ECO:0007669"/>
    <property type="project" value="UniProtKB-SubCell"/>
</dbReference>
<evidence type="ECO:0000256" key="1">
    <source>
        <dbReference type="ARBA" id="ARBA00004123"/>
    </source>
</evidence>
<evidence type="ECO:0000256" key="2">
    <source>
        <dbReference type="ARBA" id="ARBA00022473"/>
    </source>
</evidence>
<comment type="function">
    <text evidence="8">Putative transcription factor required for axon growth and guidance in the central and peripheral nervous systems. Repels CNS axons away from the midline by promoting the expression of the midline repellent sli and its receptor robo.</text>
</comment>
<dbReference type="EMBL" id="HBUF01341443">
    <property type="protein sequence ID" value="CAG6704116.1"/>
    <property type="molecule type" value="Transcribed_RNA"/>
</dbReference>
<dbReference type="EMBL" id="HBUF01341445">
    <property type="protein sequence ID" value="CAG6704120.1"/>
    <property type="molecule type" value="Transcribed_RNA"/>
</dbReference>
<feature type="compositionally biased region" description="Basic and acidic residues" evidence="9">
    <location>
        <begin position="232"/>
        <end position="243"/>
    </location>
</feature>
<feature type="compositionally biased region" description="Low complexity" evidence="9">
    <location>
        <begin position="209"/>
        <end position="225"/>
    </location>
</feature>
<feature type="compositionally biased region" description="Polar residues" evidence="9">
    <location>
        <begin position="144"/>
        <end position="154"/>
    </location>
</feature>
<evidence type="ECO:0000256" key="4">
    <source>
        <dbReference type="ARBA" id="ARBA00022902"/>
    </source>
</evidence>
<dbReference type="EMBL" id="HBUF01525960">
    <property type="protein sequence ID" value="CAG6750217.1"/>
    <property type="molecule type" value="Transcribed_RNA"/>
</dbReference>
<dbReference type="InterPro" id="IPR051095">
    <property type="entry name" value="Dros_DevTransReg"/>
</dbReference>
<dbReference type="GO" id="GO:0007464">
    <property type="term" value="P:R3/R4 cell fate commitment"/>
    <property type="evidence" value="ECO:0007669"/>
    <property type="project" value="UniProtKB-ARBA"/>
</dbReference>
<dbReference type="EMBL" id="HBUF01301878">
    <property type="protein sequence ID" value="CAG6691307.1"/>
    <property type="molecule type" value="Transcribed_RNA"/>
</dbReference>
<dbReference type="EMBL" id="HBUF01014036">
    <property type="protein sequence ID" value="CAG6609052.1"/>
    <property type="molecule type" value="Transcribed_RNA"/>
</dbReference>
<feature type="compositionally biased region" description="Gly residues" evidence="9">
    <location>
        <begin position="278"/>
        <end position="298"/>
    </location>
</feature>
<dbReference type="EMBL" id="HBUF01014034">
    <property type="protein sequence ID" value="CAG6609048.1"/>
    <property type="molecule type" value="Transcribed_RNA"/>
</dbReference>
<comment type="subcellular location">
    <subcellularLocation>
        <location evidence="1">Nucleus</location>
    </subcellularLocation>
</comment>
<feature type="compositionally biased region" description="Polar residues" evidence="9">
    <location>
        <begin position="261"/>
        <end position="271"/>
    </location>
</feature>
<dbReference type="EMBL" id="HBUF01014033">
    <property type="protein sequence ID" value="CAG6609046.1"/>
    <property type="molecule type" value="Transcribed_RNA"/>
</dbReference>
<keyword evidence="6" id="KW-0804">Transcription</keyword>
<dbReference type="GO" id="GO:0008406">
    <property type="term" value="P:gonad development"/>
    <property type="evidence" value="ECO:0007669"/>
    <property type="project" value="UniProtKB-ARBA"/>
</dbReference>
<evidence type="ECO:0000256" key="8">
    <source>
        <dbReference type="ARBA" id="ARBA00037382"/>
    </source>
</evidence>
<keyword evidence="3" id="KW-0221">Differentiation</keyword>
<dbReference type="AlphaFoldDB" id="A0A8D8ZNC3"/>
<feature type="compositionally biased region" description="Polar residues" evidence="9">
    <location>
        <begin position="303"/>
        <end position="323"/>
    </location>
</feature>
<evidence type="ECO:0000259" key="10">
    <source>
        <dbReference type="PROSITE" id="PS50097"/>
    </source>
</evidence>
<dbReference type="EMBL" id="HBUF01525962">
    <property type="protein sequence ID" value="CAG6750219.1"/>
    <property type="molecule type" value="Transcribed_RNA"/>
</dbReference>
<dbReference type="GO" id="GO:0048813">
    <property type="term" value="P:dendrite morphogenesis"/>
    <property type="evidence" value="ECO:0007669"/>
    <property type="project" value="UniProtKB-ARBA"/>
</dbReference>
<dbReference type="GO" id="GO:0016199">
    <property type="term" value="P:axon midline choice point recognition"/>
    <property type="evidence" value="ECO:0007669"/>
    <property type="project" value="UniProtKB-ARBA"/>
</dbReference>
<dbReference type="GO" id="GO:0045467">
    <property type="term" value="P:R7 cell development"/>
    <property type="evidence" value="ECO:0007669"/>
    <property type="project" value="UniProtKB-ARBA"/>
</dbReference>
<dbReference type="EMBL" id="HBUF01341442">
    <property type="protein sequence ID" value="CAG6704114.1"/>
    <property type="molecule type" value="Transcribed_RNA"/>
</dbReference>
<dbReference type="Gene3D" id="3.30.710.10">
    <property type="entry name" value="Potassium Channel Kv1.1, Chain A"/>
    <property type="match status" value="1"/>
</dbReference>
<dbReference type="GO" id="GO:0006357">
    <property type="term" value="P:regulation of transcription by RNA polymerase II"/>
    <property type="evidence" value="ECO:0007669"/>
    <property type="project" value="TreeGrafter"/>
</dbReference>
<dbReference type="EMBL" id="HBUF01301877">
    <property type="protein sequence ID" value="CAG6691303.1"/>
    <property type="molecule type" value="Transcribed_RNA"/>
</dbReference>
<evidence type="ECO:0000256" key="5">
    <source>
        <dbReference type="ARBA" id="ARBA00023015"/>
    </source>
</evidence>
<dbReference type="PANTHER" id="PTHR23110">
    <property type="entry name" value="BTB DOMAIN TRANSCRIPTION FACTOR"/>
    <property type="match status" value="1"/>
</dbReference>
<dbReference type="GO" id="GO:0035167">
    <property type="term" value="P:larval lymph gland hemopoiesis"/>
    <property type="evidence" value="ECO:0007669"/>
    <property type="project" value="UniProtKB-ARBA"/>
</dbReference>
<dbReference type="EMBL" id="HBUF01341441">
    <property type="protein sequence ID" value="CAG6704112.1"/>
    <property type="molecule type" value="Transcribed_RNA"/>
</dbReference>
<dbReference type="SMART" id="SM00225">
    <property type="entry name" value="BTB"/>
    <property type="match status" value="1"/>
</dbReference>
<dbReference type="EMBL" id="HBUF01301879">
    <property type="protein sequence ID" value="CAG6691311.1"/>
    <property type="molecule type" value="Transcribed_RNA"/>
</dbReference>
<dbReference type="PANTHER" id="PTHR23110:SF111">
    <property type="entry name" value="LONGITUDINALS LACKING PROTEIN, ISOFORMS F_I_K_T"/>
    <property type="match status" value="1"/>
</dbReference>
<feature type="compositionally biased region" description="Low complexity" evidence="9">
    <location>
        <begin position="175"/>
        <end position="193"/>
    </location>
</feature>
<accession>A0A8D8ZNC3</accession>
<keyword evidence="5" id="KW-0805">Transcription regulation</keyword>
<evidence type="ECO:0000313" key="11">
    <source>
        <dbReference type="EMBL" id="CAG6750219.1"/>
    </source>
</evidence>
<keyword evidence="2" id="KW-0217">Developmental protein</keyword>
<dbReference type="EMBL" id="HBUF01525961">
    <property type="protein sequence ID" value="CAG6750218.1"/>
    <property type="molecule type" value="Transcribed_RNA"/>
</dbReference>
<dbReference type="EMBL" id="HBUF01341446">
    <property type="protein sequence ID" value="CAG6704122.1"/>
    <property type="molecule type" value="Transcribed_RNA"/>
</dbReference>
<evidence type="ECO:0000256" key="3">
    <source>
        <dbReference type="ARBA" id="ARBA00022782"/>
    </source>
</evidence>
<dbReference type="EMBL" id="HBUF01301875">
    <property type="protein sequence ID" value="CAG6691296.1"/>
    <property type="molecule type" value="Transcribed_RNA"/>
</dbReference>
<keyword evidence="7" id="KW-0539">Nucleus</keyword>
<evidence type="ECO:0000256" key="6">
    <source>
        <dbReference type="ARBA" id="ARBA00023163"/>
    </source>
</evidence>
<dbReference type="PROSITE" id="PS50097">
    <property type="entry name" value="BTB"/>
    <property type="match status" value="1"/>
</dbReference>
<evidence type="ECO:0000256" key="9">
    <source>
        <dbReference type="SAM" id="MobiDB-lite"/>
    </source>
</evidence>
<dbReference type="EMBL" id="HBUF01341440">
    <property type="protein sequence ID" value="CAG6704110.1"/>
    <property type="molecule type" value="Transcribed_RNA"/>
</dbReference>
<feature type="region of interest" description="Disordered" evidence="9">
    <location>
        <begin position="115"/>
        <end position="323"/>
    </location>
</feature>
<name>A0A8D8ZNC3_9HEMI</name>
<dbReference type="EMBL" id="HBUF01301871">
    <property type="protein sequence ID" value="CAG6691281.1"/>
    <property type="molecule type" value="Transcribed_RNA"/>
</dbReference>
<dbReference type="EMBL" id="HBUF01301873">
    <property type="protein sequence ID" value="CAG6691288.1"/>
    <property type="molecule type" value="Transcribed_RNA"/>
</dbReference>
<evidence type="ECO:0000256" key="7">
    <source>
        <dbReference type="ARBA" id="ARBA00023242"/>
    </source>
</evidence>
<dbReference type="EMBL" id="HBUF01301876">
    <property type="protein sequence ID" value="CAG6691299.1"/>
    <property type="molecule type" value="Transcribed_RNA"/>
</dbReference>
<dbReference type="EMBL" id="HBUF01341444">
    <property type="protein sequence ID" value="CAG6704118.1"/>
    <property type="molecule type" value="Transcribed_RNA"/>
</dbReference>
<reference evidence="11" key="1">
    <citation type="submission" date="2021-05" db="EMBL/GenBank/DDBJ databases">
        <authorList>
            <person name="Alioto T."/>
            <person name="Alioto T."/>
            <person name="Gomez Garrido J."/>
        </authorList>
    </citation>
    <scope>NUCLEOTIDE SEQUENCE</scope>
</reference>
<proteinExistence type="predicted"/>
<sequence>MDQQFRLKWNNHCNTLLQVFGNLLKTETLVDCTIGADGQYLKAHKVVVSACSPYFQSLFTEHFDKHPIIILKDIKFTELQSMIDYMYEGEVNISQDQLPSFLKAAASIQLKGLTQNVNKQEGPPPNMMDSKPMPQLNTPRGMLTNGQLTPSSMLNVELEEGQQRKKRKMEPVHPPSSASSSPSLVPDLVVPNVILDVPGENNGNGGAPGTPQGQNGAAGNNENHGASGGAGMKKEPSEYSGRSDDEEEDGMSHDGWDLSNDGLQDSNSTMSAGDRSALGGGPHHGGTPGGNRSAGGPGALSVTGGQSDMSNLDENNQGRPPGR</sequence>